<protein>
    <recommendedName>
        <fullName evidence="4">Hemolysin-type calcium-binding repeat-containing protein</fullName>
    </recommendedName>
</protein>
<dbReference type="PRINTS" id="PR00313">
    <property type="entry name" value="CABNDNGRPT"/>
</dbReference>
<dbReference type="SUPFAM" id="SSF51120">
    <property type="entry name" value="beta-Roll"/>
    <property type="match status" value="4"/>
</dbReference>
<reference evidence="3" key="1">
    <citation type="submission" date="2019-02" db="EMBL/GenBank/DDBJ databases">
        <authorList>
            <person name="Gruber-Vodicka R. H."/>
            <person name="Seah K. B. B."/>
        </authorList>
    </citation>
    <scope>NUCLEOTIDE SEQUENCE</scope>
    <source>
        <strain evidence="3">BECK_DK47</strain>
    </source>
</reference>
<dbReference type="InterPro" id="IPR011049">
    <property type="entry name" value="Serralysin-like_metalloprot_C"/>
</dbReference>
<dbReference type="InterPro" id="IPR001343">
    <property type="entry name" value="Hemolysn_Ca-bd"/>
</dbReference>
<dbReference type="EMBL" id="CAADEX010000197">
    <property type="protein sequence ID" value="VFJ67740.1"/>
    <property type="molecule type" value="Genomic_DNA"/>
</dbReference>
<dbReference type="GO" id="GO:0005509">
    <property type="term" value="F:calcium ion binding"/>
    <property type="evidence" value="ECO:0007669"/>
    <property type="project" value="InterPro"/>
</dbReference>
<dbReference type="Pfam" id="PF00353">
    <property type="entry name" value="HemolysinCabind"/>
    <property type="match status" value="5"/>
</dbReference>
<dbReference type="Gene3D" id="2.150.10.10">
    <property type="entry name" value="Serralysin-like metalloprotease, C-terminal"/>
    <property type="match status" value="1"/>
</dbReference>
<feature type="compositionally biased region" description="Basic and acidic residues" evidence="2">
    <location>
        <begin position="498"/>
        <end position="524"/>
    </location>
</feature>
<name>A0A450TJY8_9GAMM</name>
<dbReference type="InterPro" id="IPR018511">
    <property type="entry name" value="Hemolysin-typ_Ca-bd_CS"/>
</dbReference>
<evidence type="ECO:0008006" key="4">
    <source>
        <dbReference type="Google" id="ProtNLM"/>
    </source>
</evidence>
<evidence type="ECO:0000256" key="1">
    <source>
        <dbReference type="ARBA" id="ARBA00022837"/>
    </source>
</evidence>
<keyword evidence="1" id="KW-0106">Calcium</keyword>
<feature type="region of interest" description="Disordered" evidence="2">
    <location>
        <begin position="477"/>
        <end position="524"/>
    </location>
</feature>
<evidence type="ECO:0000256" key="2">
    <source>
        <dbReference type="SAM" id="MobiDB-lite"/>
    </source>
</evidence>
<evidence type="ECO:0000313" key="3">
    <source>
        <dbReference type="EMBL" id="VFJ67740.1"/>
    </source>
</evidence>
<proteinExistence type="predicted"/>
<dbReference type="AlphaFoldDB" id="A0A450TJY8"/>
<dbReference type="PROSITE" id="PS00330">
    <property type="entry name" value="HEMOLYSIN_CALCIUM"/>
    <property type="match status" value="4"/>
</dbReference>
<organism evidence="3">
    <name type="scientific">Candidatus Kentrum sp. DK</name>
    <dbReference type="NCBI Taxonomy" id="2126562"/>
    <lineage>
        <taxon>Bacteria</taxon>
        <taxon>Pseudomonadati</taxon>
        <taxon>Pseudomonadota</taxon>
        <taxon>Gammaproteobacteria</taxon>
        <taxon>Candidatus Kentrum</taxon>
    </lineage>
</organism>
<sequence length="550" mass="56536">MGDNGYAQRLNGGVYEIASIGFEAVDGDVHYERDTIQTGDGGDILIGGNGADRLDGGAGDDLILGDNARLDMAHGDVVGLIDHGHPGNAYGNTHHDGWFDHHGNHLQPFEIRGLNLQADGIGGDDTLKGGAGDDLIYGQHGNDSYAYIGGGLGHDYLIESVGGDGRTADLHDRLDFSGFIGAVDVDLGGGSDGHSDGGSDGDDHYHANHARTINDGVTDGALNLQLHLNGDAFEDVTGSAYDDKIHGNWRSNTLIGGGGDDELKGEGGDDVLLGFAGSDTLDGGTGLDILDGGDGDDQLKVANDHKDDPEGDVLLGGAGDDDIRGGKQAALLVGGAGDDHIRADGKTAAWIIQDDGAGLPGLQNFFHSLVANTDRDDTFLIDPSTLGADFGTGGNTVRAWLDAFLTGLPGASGAATQQSILLQATAAPEATLTGVSGIAAPEGSTLLPEDDTSSQGSELLDETQTLYFHEASGELAPYGDVDSGQSAQQTDAEDDDDGKAKDKGGKKAKDDGKDDGKAKGKGKAKDFAFLDGELELIGEGEEGYGMIAWV</sequence>
<accession>A0A450TJY8</accession>
<gene>
    <name evidence="3" type="ORF">BECKDK2373B_GA0170837_11971</name>
</gene>